<accession>A0A419SF72</accession>
<dbReference type="RefSeq" id="WP_120190740.1">
    <property type="nucleotide sequence ID" value="NZ_MCHY01000010.1"/>
</dbReference>
<dbReference type="Proteomes" id="UP000284219">
    <property type="component" value="Unassembled WGS sequence"/>
</dbReference>
<evidence type="ECO:0000256" key="1">
    <source>
        <dbReference type="SAM" id="Phobius"/>
    </source>
</evidence>
<evidence type="ECO:0008006" key="4">
    <source>
        <dbReference type="Google" id="ProtNLM"/>
    </source>
</evidence>
<keyword evidence="1" id="KW-1133">Transmembrane helix</keyword>
<protein>
    <recommendedName>
        <fullName evidence="4">DUF4190 domain-containing protein</fullName>
    </recommendedName>
</protein>
<keyword evidence="1" id="KW-0472">Membrane</keyword>
<keyword evidence="3" id="KW-1185">Reference proteome</keyword>
<reference evidence="2 3" key="1">
    <citation type="submission" date="2016-08" db="EMBL/GenBank/DDBJ databases">
        <title>Novel Firmicute Genomes.</title>
        <authorList>
            <person name="Poppleton D.I."/>
            <person name="Gribaldo S."/>
        </authorList>
    </citation>
    <scope>NUCLEOTIDE SEQUENCE [LARGE SCALE GENOMIC DNA]</scope>
    <source>
        <strain evidence="2 3">RAOx-1</strain>
    </source>
</reference>
<feature type="transmembrane region" description="Helical" evidence="1">
    <location>
        <begin position="56"/>
        <end position="74"/>
    </location>
</feature>
<proteinExistence type="predicted"/>
<keyword evidence="1" id="KW-0812">Transmembrane</keyword>
<name>A0A419SF72_9BACL</name>
<feature type="transmembrane region" description="Helical" evidence="1">
    <location>
        <begin position="21"/>
        <end position="50"/>
    </location>
</feature>
<gene>
    <name evidence="2" type="ORF">BEP19_13405</name>
</gene>
<evidence type="ECO:0000313" key="2">
    <source>
        <dbReference type="EMBL" id="RKD22065.1"/>
    </source>
</evidence>
<comment type="caution">
    <text evidence="2">The sequence shown here is derived from an EMBL/GenBank/DDBJ whole genome shotgun (WGS) entry which is preliminary data.</text>
</comment>
<dbReference type="EMBL" id="MCHY01000010">
    <property type="protein sequence ID" value="RKD22065.1"/>
    <property type="molecule type" value="Genomic_DNA"/>
</dbReference>
<dbReference type="AlphaFoldDB" id="A0A419SF72"/>
<sequence>MEDVKRREDVRDRSAIWMAWLGILSGVISLFYAPFLFGGVALILGIITAFSKGYRLGWWALALGIVSPFLNIIFHGIRVW</sequence>
<evidence type="ECO:0000313" key="3">
    <source>
        <dbReference type="Proteomes" id="UP000284219"/>
    </source>
</evidence>
<organism evidence="2 3">
    <name type="scientific">Ammoniphilus oxalaticus</name>
    <dbReference type="NCBI Taxonomy" id="66863"/>
    <lineage>
        <taxon>Bacteria</taxon>
        <taxon>Bacillati</taxon>
        <taxon>Bacillota</taxon>
        <taxon>Bacilli</taxon>
        <taxon>Bacillales</taxon>
        <taxon>Paenibacillaceae</taxon>
        <taxon>Aneurinibacillus group</taxon>
        <taxon>Ammoniphilus</taxon>
    </lineage>
</organism>